<proteinExistence type="predicted"/>
<dbReference type="GO" id="GO:0004722">
    <property type="term" value="F:protein serine/threonine phosphatase activity"/>
    <property type="evidence" value="ECO:0007669"/>
    <property type="project" value="UniProtKB-EC"/>
</dbReference>
<dbReference type="Pfam" id="PF00149">
    <property type="entry name" value="Metallophos"/>
    <property type="match status" value="1"/>
</dbReference>
<dbReference type="PRINTS" id="PR00114">
    <property type="entry name" value="STPHPHTASE"/>
</dbReference>
<evidence type="ECO:0000256" key="2">
    <source>
        <dbReference type="ARBA" id="ARBA00013081"/>
    </source>
</evidence>
<keyword evidence="9" id="KW-1133">Transmembrane helix</keyword>
<dbReference type="InterPro" id="IPR006186">
    <property type="entry name" value="Ser/Thr-sp_prot-phosphatase"/>
</dbReference>
<evidence type="ECO:0000256" key="9">
    <source>
        <dbReference type="SAM" id="Phobius"/>
    </source>
</evidence>
<evidence type="ECO:0000256" key="5">
    <source>
        <dbReference type="ARBA" id="ARBA00022912"/>
    </source>
</evidence>
<evidence type="ECO:0000256" key="4">
    <source>
        <dbReference type="ARBA" id="ARBA00022801"/>
    </source>
</evidence>
<dbReference type="EMBL" id="KN716817">
    <property type="protein sequence ID" value="KJH41472.1"/>
    <property type="molecule type" value="Genomic_DNA"/>
</dbReference>
<keyword evidence="9" id="KW-0812">Transmembrane</keyword>
<dbReference type="GO" id="GO:0005634">
    <property type="term" value="C:nucleus"/>
    <property type="evidence" value="ECO:0007669"/>
    <property type="project" value="TreeGrafter"/>
</dbReference>
<organism evidence="11 12">
    <name type="scientific">Dictyocaulus viviparus</name>
    <name type="common">Bovine lungworm</name>
    <dbReference type="NCBI Taxonomy" id="29172"/>
    <lineage>
        <taxon>Eukaryota</taxon>
        <taxon>Metazoa</taxon>
        <taxon>Ecdysozoa</taxon>
        <taxon>Nematoda</taxon>
        <taxon>Chromadorea</taxon>
        <taxon>Rhabditida</taxon>
        <taxon>Rhabditina</taxon>
        <taxon>Rhabditomorpha</taxon>
        <taxon>Strongyloidea</taxon>
        <taxon>Metastrongylidae</taxon>
        <taxon>Dictyocaulus</taxon>
    </lineage>
</organism>
<evidence type="ECO:0000256" key="1">
    <source>
        <dbReference type="ARBA" id="ARBA00001936"/>
    </source>
</evidence>
<keyword evidence="6" id="KW-0464">Manganese</keyword>
<feature type="domain" description="Serine/threonine specific protein phosphatases" evidence="10">
    <location>
        <begin position="18"/>
        <end position="195"/>
    </location>
</feature>
<keyword evidence="9" id="KW-0472">Membrane</keyword>
<dbReference type="AlphaFoldDB" id="A0A0D8XCH5"/>
<dbReference type="PANTHER" id="PTHR11668:SF300">
    <property type="entry name" value="SERINE_THREONINE-PROTEIN PHOSPHATASE"/>
    <property type="match status" value="1"/>
</dbReference>
<dbReference type="SUPFAM" id="SSF56300">
    <property type="entry name" value="Metallo-dependent phosphatases"/>
    <property type="match status" value="1"/>
</dbReference>
<evidence type="ECO:0000259" key="10">
    <source>
        <dbReference type="SMART" id="SM00156"/>
    </source>
</evidence>
<dbReference type="STRING" id="29172.A0A0D8XCH5"/>
<keyword evidence="12" id="KW-1185">Reference proteome</keyword>
<comment type="catalytic activity">
    <reaction evidence="8">
        <text>O-phospho-L-threonyl-[protein] + H2O = L-threonyl-[protein] + phosphate</text>
        <dbReference type="Rhea" id="RHEA:47004"/>
        <dbReference type="Rhea" id="RHEA-COMP:11060"/>
        <dbReference type="Rhea" id="RHEA-COMP:11605"/>
        <dbReference type="ChEBI" id="CHEBI:15377"/>
        <dbReference type="ChEBI" id="CHEBI:30013"/>
        <dbReference type="ChEBI" id="CHEBI:43474"/>
        <dbReference type="ChEBI" id="CHEBI:61977"/>
        <dbReference type="EC" id="3.1.3.16"/>
    </reaction>
</comment>
<evidence type="ECO:0000256" key="6">
    <source>
        <dbReference type="ARBA" id="ARBA00023211"/>
    </source>
</evidence>
<dbReference type="InterPro" id="IPR004843">
    <property type="entry name" value="Calcineurin-like_PHP"/>
</dbReference>
<keyword evidence="4" id="KW-0378">Hydrolase</keyword>
<dbReference type="InterPro" id="IPR050341">
    <property type="entry name" value="PP1_catalytic_subunit"/>
</dbReference>
<reference evidence="12" key="2">
    <citation type="journal article" date="2016" name="Sci. Rep.">
        <title>Dictyocaulus viviparus genome, variome and transcriptome elucidate lungworm biology and support future intervention.</title>
        <authorList>
            <person name="McNulty S.N."/>
            <person name="Strube C."/>
            <person name="Rosa B.A."/>
            <person name="Martin J.C."/>
            <person name="Tyagi R."/>
            <person name="Choi Y.J."/>
            <person name="Wang Q."/>
            <person name="Hallsworth Pepin K."/>
            <person name="Zhang X."/>
            <person name="Ozersky P."/>
            <person name="Wilson R.K."/>
            <person name="Sternberg P.W."/>
            <person name="Gasser R.B."/>
            <person name="Mitreva M."/>
        </authorList>
    </citation>
    <scope>NUCLEOTIDE SEQUENCE [LARGE SCALE GENOMIC DNA]</scope>
    <source>
        <strain evidence="12">HannoverDv2000</strain>
    </source>
</reference>
<keyword evidence="5" id="KW-0904">Protein phosphatase</keyword>
<dbReference type="OrthoDB" id="5819495at2759"/>
<keyword evidence="3" id="KW-0479">Metal-binding</keyword>
<dbReference type="InterPro" id="IPR029052">
    <property type="entry name" value="Metallo-depent_PP-like"/>
</dbReference>
<dbReference type="Proteomes" id="UP000053766">
    <property type="component" value="Unassembled WGS sequence"/>
</dbReference>
<dbReference type="PANTHER" id="PTHR11668">
    <property type="entry name" value="SERINE/THREONINE PROTEIN PHOSPHATASE"/>
    <property type="match status" value="1"/>
</dbReference>
<dbReference type="CDD" id="cd00144">
    <property type="entry name" value="MPP_PPP_family"/>
    <property type="match status" value="1"/>
</dbReference>
<reference evidence="11 12" key="1">
    <citation type="submission" date="2013-11" db="EMBL/GenBank/DDBJ databases">
        <title>Draft genome of the bovine lungworm Dictyocaulus viviparus.</title>
        <authorList>
            <person name="Mitreva M."/>
        </authorList>
    </citation>
    <scope>NUCLEOTIDE SEQUENCE [LARGE SCALE GENOMIC DNA]</scope>
    <source>
        <strain evidence="11 12">HannoverDv2000</strain>
    </source>
</reference>
<comment type="cofactor">
    <cofactor evidence="1">
        <name>Mn(2+)</name>
        <dbReference type="ChEBI" id="CHEBI:29035"/>
    </cofactor>
</comment>
<evidence type="ECO:0000256" key="3">
    <source>
        <dbReference type="ARBA" id="ARBA00022723"/>
    </source>
</evidence>
<evidence type="ECO:0000313" key="11">
    <source>
        <dbReference type="EMBL" id="KJH41472.1"/>
    </source>
</evidence>
<evidence type="ECO:0000256" key="8">
    <source>
        <dbReference type="ARBA" id="ARBA00048336"/>
    </source>
</evidence>
<sequence length="195" mass="22374">MEIYTVNIVTYGDGFGSMDGLLILVVCFSVTTWIEEGIAQRELVVKVYLFFVPSQCPTEVLMLVLLLKIVMPKVVFVCRGNHEDTSVNKKYNFYSEIKTRFPKMFRKLFAKIADVYSVMPIACLISEQILCMHGGLSPRIQLVSEIAALRKPIYTNSKDDKHIDILWSDPKFDAWKFEVSGVIRINLSTEQFLEF</sequence>
<protein>
    <recommendedName>
        <fullName evidence="2">protein-serine/threonine phosphatase</fullName>
        <ecNumber evidence="2">3.1.3.16</ecNumber>
    </recommendedName>
</protein>
<dbReference type="GO" id="GO:0005737">
    <property type="term" value="C:cytoplasm"/>
    <property type="evidence" value="ECO:0007669"/>
    <property type="project" value="TreeGrafter"/>
</dbReference>
<feature type="transmembrane region" description="Helical" evidence="9">
    <location>
        <begin position="15"/>
        <end position="35"/>
    </location>
</feature>
<dbReference type="GO" id="GO:0046872">
    <property type="term" value="F:metal ion binding"/>
    <property type="evidence" value="ECO:0007669"/>
    <property type="project" value="UniProtKB-KW"/>
</dbReference>
<name>A0A0D8XCH5_DICVI</name>
<comment type="catalytic activity">
    <reaction evidence="7">
        <text>O-phospho-L-seryl-[protein] + H2O = L-seryl-[protein] + phosphate</text>
        <dbReference type="Rhea" id="RHEA:20629"/>
        <dbReference type="Rhea" id="RHEA-COMP:9863"/>
        <dbReference type="Rhea" id="RHEA-COMP:11604"/>
        <dbReference type="ChEBI" id="CHEBI:15377"/>
        <dbReference type="ChEBI" id="CHEBI:29999"/>
        <dbReference type="ChEBI" id="CHEBI:43474"/>
        <dbReference type="ChEBI" id="CHEBI:83421"/>
        <dbReference type="EC" id="3.1.3.16"/>
    </reaction>
</comment>
<dbReference type="Gene3D" id="3.60.21.10">
    <property type="match status" value="1"/>
</dbReference>
<dbReference type="EC" id="3.1.3.16" evidence="2"/>
<accession>A0A0D8XCH5</accession>
<evidence type="ECO:0000313" key="12">
    <source>
        <dbReference type="Proteomes" id="UP000053766"/>
    </source>
</evidence>
<gene>
    <name evidence="11" type="ORF">DICVIV_12551</name>
</gene>
<evidence type="ECO:0000256" key="7">
    <source>
        <dbReference type="ARBA" id="ARBA00047761"/>
    </source>
</evidence>
<feature type="transmembrane region" description="Helical" evidence="9">
    <location>
        <begin position="47"/>
        <end position="71"/>
    </location>
</feature>
<dbReference type="SMART" id="SM00156">
    <property type="entry name" value="PP2Ac"/>
    <property type="match status" value="1"/>
</dbReference>